<dbReference type="AlphaFoldDB" id="A0AAV5SP69"/>
<feature type="compositionally biased region" description="Low complexity" evidence="1">
    <location>
        <begin position="79"/>
        <end position="90"/>
    </location>
</feature>
<gene>
    <name evidence="2" type="ORF">PENTCL1PPCAC_5289</name>
</gene>
<feature type="region of interest" description="Disordered" evidence="1">
    <location>
        <begin position="79"/>
        <end position="122"/>
    </location>
</feature>
<dbReference type="Proteomes" id="UP001432027">
    <property type="component" value="Unassembled WGS sequence"/>
</dbReference>
<accession>A0AAV5SP69</accession>
<feature type="compositionally biased region" description="Basic and acidic residues" evidence="1">
    <location>
        <begin position="17"/>
        <end position="30"/>
    </location>
</feature>
<proteinExistence type="predicted"/>
<evidence type="ECO:0000256" key="1">
    <source>
        <dbReference type="SAM" id="MobiDB-lite"/>
    </source>
</evidence>
<evidence type="ECO:0000313" key="2">
    <source>
        <dbReference type="EMBL" id="GMS83114.1"/>
    </source>
</evidence>
<keyword evidence="3" id="KW-1185">Reference proteome</keyword>
<feature type="region of interest" description="Disordered" evidence="1">
    <location>
        <begin position="1"/>
        <end position="65"/>
    </location>
</feature>
<organism evidence="2 3">
    <name type="scientific">Pristionchus entomophagus</name>
    <dbReference type="NCBI Taxonomy" id="358040"/>
    <lineage>
        <taxon>Eukaryota</taxon>
        <taxon>Metazoa</taxon>
        <taxon>Ecdysozoa</taxon>
        <taxon>Nematoda</taxon>
        <taxon>Chromadorea</taxon>
        <taxon>Rhabditida</taxon>
        <taxon>Rhabditina</taxon>
        <taxon>Diplogasteromorpha</taxon>
        <taxon>Diplogasteroidea</taxon>
        <taxon>Neodiplogasteridae</taxon>
        <taxon>Pristionchus</taxon>
    </lineage>
</organism>
<reference evidence="2" key="1">
    <citation type="submission" date="2023-10" db="EMBL/GenBank/DDBJ databases">
        <title>Genome assembly of Pristionchus species.</title>
        <authorList>
            <person name="Yoshida K."/>
            <person name="Sommer R.J."/>
        </authorList>
    </citation>
    <scope>NUCLEOTIDE SEQUENCE</scope>
    <source>
        <strain evidence="2">RS0144</strain>
    </source>
</reference>
<sequence length="175" mass="18543">FSPRSANSRRRSGKRSVGGEKKSAERRREEEDVEMVSDVIKMPPPLSAPPIPCPRSSLSGSSPHFAIPSLTAGRASCVSSTSAFTTPSTSRRPIGTTPLAAKTPVAANSPLGRRGSSASALDSPQFKALSSFSSHRQMSMGEKDFAFSDRNRAAILDASDSACFQISQMVLIVAE</sequence>
<feature type="compositionally biased region" description="Pro residues" evidence="1">
    <location>
        <begin position="42"/>
        <end position="53"/>
    </location>
</feature>
<dbReference type="EMBL" id="BTSX01000002">
    <property type="protein sequence ID" value="GMS83114.1"/>
    <property type="molecule type" value="Genomic_DNA"/>
</dbReference>
<name>A0AAV5SP69_9BILA</name>
<protein>
    <submittedName>
        <fullName evidence="2">Uncharacterized protein</fullName>
    </submittedName>
</protein>
<evidence type="ECO:0000313" key="3">
    <source>
        <dbReference type="Proteomes" id="UP001432027"/>
    </source>
</evidence>
<comment type="caution">
    <text evidence="2">The sequence shown here is derived from an EMBL/GenBank/DDBJ whole genome shotgun (WGS) entry which is preliminary data.</text>
</comment>
<feature type="non-terminal residue" evidence="2">
    <location>
        <position position="1"/>
    </location>
</feature>